<dbReference type="InterPro" id="IPR009057">
    <property type="entry name" value="Homeodomain-like_sf"/>
</dbReference>
<dbReference type="InterPro" id="IPR017930">
    <property type="entry name" value="Myb_dom"/>
</dbReference>
<name>A0A1E3PF48_9ASCO</name>
<feature type="region of interest" description="Disordered" evidence="2">
    <location>
        <begin position="135"/>
        <end position="161"/>
    </location>
</feature>
<dbReference type="Pfam" id="PF00249">
    <property type="entry name" value="Myb_DNA-binding"/>
    <property type="match status" value="1"/>
</dbReference>
<keyword evidence="1" id="KW-0539">Nucleus</keyword>
<dbReference type="Gene3D" id="1.10.10.60">
    <property type="entry name" value="Homeodomain-like"/>
    <property type="match status" value="1"/>
</dbReference>
<evidence type="ECO:0000256" key="1">
    <source>
        <dbReference type="ARBA" id="ARBA00023242"/>
    </source>
</evidence>
<dbReference type="AlphaFoldDB" id="A0A1E3PF48"/>
<dbReference type="STRING" id="857566.A0A1E3PF48"/>
<evidence type="ECO:0000259" key="3">
    <source>
        <dbReference type="PROSITE" id="PS50090"/>
    </source>
</evidence>
<sequence>MLEPNQLIKVNRKERRAFTSDEDERLLKGFLKHGPSWSKIQRDVTLDLCNRRSTDLRDRFRNAFPDRYAAAGFKGRRSHANLEKKEALVANGNMLTKFAEGSSANDKRPYTQDTLSALDSTAAEAFNLADQYNQQQKPLIQSQQQIQYQPQQHPQHNHLQQHNLLQHQLQRQPKHYQEPHSNYRAQEKQLNMTHLPLNQQRKSPQLQSDRLQNQPHNQKSNPQQQYQGTSATPQSFGISNLVSGNNMNSDITEEADMSIRPDTDSHVQRAGYMQHPQGLQDQPQHQQQQLHQQQIQKQQHQQQHQQLYYQEQSANAAMYYSHLYPSGTQTS</sequence>
<dbReference type="PANTHER" id="PTHR46734">
    <property type="entry name" value="TELOMERIC REPEAT-BINDING FACTOR 1 TERF1"/>
    <property type="match status" value="1"/>
</dbReference>
<gene>
    <name evidence="5" type="ORF">NADFUDRAFT_84052</name>
</gene>
<dbReference type="EMBL" id="KV454413">
    <property type="protein sequence ID" value="ODQ64011.1"/>
    <property type="molecule type" value="Genomic_DNA"/>
</dbReference>
<organism evidence="5 6">
    <name type="scientific">Nadsonia fulvescens var. elongata DSM 6958</name>
    <dbReference type="NCBI Taxonomy" id="857566"/>
    <lineage>
        <taxon>Eukaryota</taxon>
        <taxon>Fungi</taxon>
        <taxon>Dikarya</taxon>
        <taxon>Ascomycota</taxon>
        <taxon>Saccharomycotina</taxon>
        <taxon>Dipodascomycetes</taxon>
        <taxon>Dipodascales</taxon>
        <taxon>Dipodascales incertae sedis</taxon>
        <taxon>Nadsonia</taxon>
    </lineage>
</organism>
<protein>
    <recommendedName>
        <fullName evidence="7">Myb-like domain-containing protein</fullName>
    </recommendedName>
</protein>
<dbReference type="PROSITE" id="PS50090">
    <property type="entry name" value="MYB_LIKE"/>
    <property type="match status" value="1"/>
</dbReference>
<evidence type="ECO:0000313" key="6">
    <source>
        <dbReference type="Proteomes" id="UP000095009"/>
    </source>
</evidence>
<feature type="region of interest" description="Disordered" evidence="2">
    <location>
        <begin position="274"/>
        <end position="307"/>
    </location>
</feature>
<reference evidence="5 6" key="1">
    <citation type="journal article" date="2016" name="Proc. Natl. Acad. Sci. U.S.A.">
        <title>Comparative genomics of biotechnologically important yeasts.</title>
        <authorList>
            <person name="Riley R."/>
            <person name="Haridas S."/>
            <person name="Wolfe K.H."/>
            <person name="Lopes M.R."/>
            <person name="Hittinger C.T."/>
            <person name="Goeker M."/>
            <person name="Salamov A.A."/>
            <person name="Wisecaver J.H."/>
            <person name="Long T.M."/>
            <person name="Calvey C.H."/>
            <person name="Aerts A.L."/>
            <person name="Barry K.W."/>
            <person name="Choi C."/>
            <person name="Clum A."/>
            <person name="Coughlan A.Y."/>
            <person name="Deshpande S."/>
            <person name="Douglass A.P."/>
            <person name="Hanson S.J."/>
            <person name="Klenk H.-P."/>
            <person name="LaButti K.M."/>
            <person name="Lapidus A."/>
            <person name="Lindquist E.A."/>
            <person name="Lipzen A.M."/>
            <person name="Meier-Kolthoff J.P."/>
            <person name="Ohm R.A."/>
            <person name="Otillar R.P."/>
            <person name="Pangilinan J.L."/>
            <person name="Peng Y."/>
            <person name="Rokas A."/>
            <person name="Rosa C.A."/>
            <person name="Scheuner C."/>
            <person name="Sibirny A.A."/>
            <person name="Slot J.C."/>
            <person name="Stielow J.B."/>
            <person name="Sun H."/>
            <person name="Kurtzman C.P."/>
            <person name="Blackwell M."/>
            <person name="Grigoriev I.V."/>
            <person name="Jeffries T.W."/>
        </authorList>
    </citation>
    <scope>NUCLEOTIDE SEQUENCE [LARGE SCALE GENOMIC DNA]</scope>
    <source>
        <strain evidence="5 6">DSM 6958</strain>
    </source>
</reference>
<evidence type="ECO:0000313" key="5">
    <source>
        <dbReference type="EMBL" id="ODQ64011.1"/>
    </source>
</evidence>
<evidence type="ECO:0000259" key="4">
    <source>
        <dbReference type="PROSITE" id="PS51294"/>
    </source>
</evidence>
<accession>A0A1E3PF48</accession>
<evidence type="ECO:0008006" key="7">
    <source>
        <dbReference type="Google" id="ProtNLM"/>
    </source>
</evidence>
<evidence type="ECO:0000256" key="2">
    <source>
        <dbReference type="SAM" id="MobiDB-lite"/>
    </source>
</evidence>
<dbReference type="SMART" id="SM00717">
    <property type="entry name" value="SANT"/>
    <property type="match status" value="1"/>
</dbReference>
<feature type="domain" description="HTH myb-type" evidence="4">
    <location>
        <begin position="15"/>
        <end position="68"/>
    </location>
</feature>
<proteinExistence type="predicted"/>
<dbReference type="CDD" id="cd11660">
    <property type="entry name" value="SANT_TRF"/>
    <property type="match status" value="1"/>
</dbReference>
<dbReference type="SUPFAM" id="SSF46689">
    <property type="entry name" value="Homeodomain-like"/>
    <property type="match status" value="1"/>
</dbReference>
<dbReference type="Proteomes" id="UP000095009">
    <property type="component" value="Unassembled WGS sequence"/>
</dbReference>
<dbReference type="PANTHER" id="PTHR46734:SF1">
    <property type="entry name" value="TELOMERIC REPEAT-BINDING FACTOR 1"/>
    <property type="match status" value="1"/>
</dbReference>
<dbReference type="PROSITE" id="PS51294">
    <property type="entry name" value="HTH_MYB"/>
    <property type="match status" value="1"/>
</dbReference>
<dbReference type="InterPro" id="IPR052450">
    <property type="entry name" value="TRBD-Containing_Protein"/>
</dbReference>
<feature type="region of interest" description="Disordered" evidence="2">
    <location>
        <begin position="200"/>
        <end position="248"/>
    </location>
</feature>
<feature type="domain" description="Myb-like" evidence="3">
    <location>
        <begin position="10"/>
        <end position="64"/>
    </location>
</feature>
<keyword evidence="6" id="KW-1185">Reference proteome</keyword>
<dbReference type="OrthoDB" id="608866at2759"/>
<dbReference type="InterPro" id="IPR001005">
    <property type="entry name" value="SANT/Myb"/>
</dbReference>